<dbReference type="AlphaFoldDB" id="A0A1I0S441"/>
<dbReference type="OrthoDB" id="4964195at2"/>
<dbReference type="Pfam" id="PF08878">
    <property type="entry name" value="HamA"/>
    <property type="match status" value="1"/>
</dbReference>
<dbReference type="EMBL" id="FOIU01000005">
    <property type="protein sequence ID" value="SEW49380.1"/>
    <property type="molecule type" value="Genomic_DNA"/>
</dbReference>
<sequence>MLETNIESKFLNLFYHDLQDQILDNDNTLNLFTLKVKNNAFAYDELIEELGDNLCHFALSRQNVKKLIEEQKFNTLVQTAKSKLRNHNINEGELGEILLYCILESYLKAPKILTKLELKTANNDYVKGADGVHLLKVDDKNYQLIFGESKLESNVKNGIYSAFGSIKNFLTKEGKSKYEIELLNTNLAKESFDNDSYEILKKIIIPSAKDDETYLDYSFGIFLGFNIEINDEERKMSNSDFRTCIREKVKTHIQENLTSINFQLQKSEFTGYKFYVYIIPFSDIAEKRKEIIEQITL</sequence>
<feature type="domain" description="Anti-bacteriophage protein A/HamA C-terminal" evidence="1">
    <location>
        <begin position="10"/>
        <end position="295"/>
    </location>
</feature>
<dbReference type="InterPro" id="IPR014976">
    <property type="entry name" value="AbpA_HamA_C"/>
</dbReference>
<name>A0A1I0S441_9FLAO</name>
<evidence type="ECO:0000313" key="2">
    <source>
        <dbReference type="EMBL" id="SEW49380.1"/>
    </source>
</evidence>
<dbReference type="Proteomes" id="UP000199469">
    <property type="component" value="Unassembled WGS sequence"/>
</dbReference>
<reference evidence="3" key="1">
    <citation type="submission" date="2016-10" db="EMBL/GenBank/DDBJ databases">
        <authorList>
            <person name="Varghese N."/>
            <person name="Submissions S."/>
        </authorList>
    </citation>
    <scope>NUCLEOTIDE SEQUENCE [LARGE SCALE GENOMIC DNA]</scope>
    <source>
        <strain evidence="3">DSM 17724</strain>
    </source>
</reference>
<gene>
    <name evidence="2" type="ORF">SAMN05421841_4155</name>
</gene>
<dbReference type="RefSeq" id="WP_089796098.1">
    <property type="nucleotide sequence ID" value="NZ_FOIU01000005.1"/>
</dbReference>
<accession>A0A1I0S441</accession>
<organism evidence="2 3">
    <name type="scientific">Chryseobacterium wanjuense</name>
    <dbReference type="NCBI Taxonomy" id="356305"/>
    <lineage>
        <taxon>Bacteria</taxon>
        <taxon>Pseudomonadati</taxon>
        <taxon>Bacteroidota</taxon>
        <taxon>Flavobacteriia</taxon>
        <taxon>Flavobacteriales</taxon>
        <taxon>Weeksellaceae</taxon>
        <taxon>Chryseobacterium group</taxon>
        <taxon>Chryseobacterium</taxon>
    </lineage>
</organism>
<evidence type="ECO:0000313" key="3">
    <source>
        <dbReference type="Proteomes" id="UP000199469"/>
    </source>
</evidence>
<evidence type="ECO:0000259" key="1">
    <source>
        <dbReference type="Pfam" id="PF08878"/>
    </source>
</evidence>
<dbReference type="STRING" id="356305.SAMN05421841_4155"/>
<keyword evidence="3" id="KW-1185">Reference proteome</keyword>
<protein>
    <recommendedName>
        <fullName evidence="1">Anti-bacteriophage protein A/HamA C-terminal domain-containing protein</fullName>
    </recommendedName>
</protein>
<proteinExistence type="predicted"/>